<evidence type="ECO:0000256" key="1">
    <source>
        <dbReference type="SAM" id="SignalP"/>
    </source>
</evidence>
<keyword evidence="1" id="KW-0732">Signal</keyword>
<evidence type="ECO:0008006" key="4">
    <source>
        <dbReference type="Google" id="ProtNLM"/>
    </source>
</evidence>
<evidence type="ECO:0000313" key="2">
    <source>
        <dbReference type="EMBL" id="MFC0513626.1"/>
    </source>
</evidence>
<sequence>MKTLPCLIFIFLICCSCCSRQSNNLTADKAALEKTKAAIAAAFAGGDVKAIVALHHPDIVKYFGGSNVVTGRAQLADQLTAMFRTTKWN</sequence>
<gene>
    <name evidence="2" type="ORF">ACFFGT_05420</name>
</gene>
<evidence type="ECO:0000313" key="3">
    <source>
        <dbReference type="Proteomes" id="UP001589828"/>
    </source>
</evidence>
<organism evidence="2 3">
    <name type="scientific">Mucilaginibacter angelicae</name>
    <dbReference type="NCBI Taxonomy" id="869718"/>
    <lineage>
        <taxon>Bacteria</taxon>
        <taxon>Pseudomonadati</taxon>
        <taxon>Bacteroidota</taxon>
        <taxon>Sphingobacteriia</taxon>
        <taxon>Sphingobacteriales</taxon>
        <taxon>Sphingobacteriaceae</taxon>
        <taxon>Mucilaginibacter</taxon>
    </lineage>
</organism>
<reference evidence="2 3" key="1">
    <citation type="submission" date="2024-09" db="EMBL/GenBank/DDBJ databases">
        <authorList>
            <person name="Sun Q."/>
            <person name="Mori K."/>
        </authorList>
    </citation>
    <scope>NUCLEOTIDE SEQUENCE [LARGE SCALE GENOMIC DNA]</scope>
    <source>
        <strain evidence="2 3">NCAIM B.02415</strain>
    </source>
</reference>
<accession>A0ABV6L1L6</accession>
<name>A0ABV6L1L6_9SPHI</name>
<keyword evidence="3" id="KW-1185">Reference proteome</keyword>
<protein>
    <recommendedName>
        <fullName evidence="4">DUF4440 domain-containing protein</fullName>
    </recommendedName>
</protein>
<dbReference type="EMBL" id="JBHLTS010000017">
    <property type="protein sequence ID" value="MFC0513626.1"/>
    <property type="molecule type" value="Genomic_DNA"/>
</dbReference>
<comment type="caution">
    <text evidence="2">The sequence shown here is derived from an EMBL/GenBank/DDBJ whole genome shotgun (WGS) entry which is preliminary data.</text>
</comment>
<dbReference type="Proteomes" id="UP001589828">
    <property type="component" value="Unassembled WGS sequence"/>
</dbReference>
<dbReference type="InterPro" id="IPR032710">
    <property type="entry name" value="NTF2-like_dom_sf"/>
</dbReference>
<feature type="chain" id="PRO_5046870023" description="DUF4440 domain-containing protein" evidence="1">
    <location>
        <begin position="22"/>
        <end position="89"/>
    </location>
</feature>
<dbReference type="Gene3D" id="3.10.450.50">
    <property type="match status" value="1"/>
</dbReference>
<proteinExistence type="predicted"/>
<dbReference type="RefSeq" id="WP_377021490.1">
    <property type="nucleotide sequence ID" value="NZ_JBHLTS010000017.1"/>
</dbReference>
<feature type="signal peptide" evidence="1">
    <location>
        <begin position="1"/>
        <end position="21"/>
    </location>
</feature>
<dbReference type="SUPFAM" id="SSF54427">
    <property type="entry name" value="NTF2-like"/>
    <property type="match status" value="1"/>
</dbReference>